<dbReference type="SUPFAM" id="SSF46689">
    <property type="entry name" value="Homeodomain-like"/>
    <property type="match status" value="1"/>
</dbReference>
<evidence type="ECO:0000256" key="2">
    <source>
        <dbReference type="ARBA" id="ARBA00023125"/>
    </source>
</evidence>
<keyword evidence="3" id="KW-0804">Transcription</keyword>
<evidence type="ECO:0000313" key="6">
    <source>
        <dbReference type="EMBL" id="GHF05735.1"/>
    </source>
</evidence>
<dbReference type="Proteomes" id="UP000617531">
    <property type="component" value="Unassembled WGS sequence"/>
</dbReference>
<sequence>MVTEPSRRGRKRDPERDAVILDAALAELAESGYAGMTTDAVAARAGVGKAAMYRRWPSKAELALDAVARLDGATIDPDALPDTGSLRGDLRAILALQDDVDDERRLRVMVGLASMLADDERLAAAITAPWIDANRTILRRAVARGEIAPTTDVETMAGIIPTLVTYRVCFQRLPIPPSYVGMLVETVLLPALGVDGRQQH</sequence>
<accession>A0A8J3LY77</accession>
<evidence type="ECO:0000313" key="7">
    <source>
        <dbReference type="Proteomes" id="UP000617531"/>
    </source>
</evidence>
<comment type="caution">
    <text evidence="6">The sequence shown here is derived from an EMBL/GenBank/DDBJ whole genome shotgun (WGS) entry which is preliminary data.</text>
</comment>
<evidence type="ECO:0000256" key="4">
    <source>
        <dbReference type="PROSITE-ProRule" id="PRU00335"/>
    </source>
</evidence>
<keyword evidence="7" id="KW-1185">Reference proteome</keyword>
<dbReference type="RefSeq" id="WP_191281598.1">
    <property type="nucleotide sequence ID" value="NZ_BNAI01000001.1"/>
</dbReference>
<dbReference type="PANTHER" id="PTHR30055:SF148">
    <property type="entry name" value="TETR-FAMILY TRANSCRIPTIONAL REGULATOR"/>
    <property type="match status" value="1"/>
</dbReference>
<dbReference type="PRINTS" id="PR00455">
    <property type="entry name" value="HTHTETR"/>
</dbReference>
<dbReference type="EMBL" id="BNAI01000001">
    <property type="protein sequence ID" value="GHF05735.1"/>
    <property type="molecule type" value="Genomic_DNA"/>
</dbReference>
<evidence type="ECO:0000256" key="1">
    <source>
        <dbReference type="ARBA" id="ARBA00023015"/>
    </source>
</evidence>
<name>A0A8J3LY77_9MICO</name>
<dbReference type="SUPFAM" id="SSF48498">
    <property type="entry name" value="Tetracyclin repressor-like, C-terminal domain"/>
    <property type="match status" value="1"/>
</dbReference>
<dbReference type="InterPro" id="IPR023772">
    <property type="entry name" value="DNA-bd_HTH_TetR-type_CS"/>
</dbReference>
<dbReference type="Pfam" id="PF16859">
    <property type="entry name" value="TetR_C_11"/>
    <property type="match status" value="1"/>
</dbReference>
<feature type="domain" description="HTH tetR-type" evidence="5">
    <location>
        <begin position="14"/>
        <end position="74"/>
    </location>
</feature>
<evidence type="ECO:0000256" key="3">
    <source>
        <dbReference type="ARBA" id="ARBA00023163"/>
    </source>
</evidence>
<evidence type="ECO:0000259" key="5">
    <source>
        <dbReference type="PROSITE" id="PS50977"/>
    </source>
</evidence>
<dbReference type="InterPro" id="IPR050109">
    <property type="entry name" value="HTH-type_TetR-like_transc_reg"/>
</dbReference>
<organism evidence="6 7">
    <name type="scientific">Pseudolysinimonas yzui</name>
    <dbReference type="NCBI Taxonomy" id="2708254"/>
    <lineage>
        <taxon>Bacteria</taxon>
        <taxon>Bacillati</taxon>
        <taxon>Actinomycetota</taxon>
        <taxon>Actinomycetes</taxon>
        <taxon>Micrococcales</taxon>
        <taxon>Microbacteriaceae</taxon>
        <taxon>Pseudolysinimonas</taxon>
    </lineage>
</organism>
<gene>
    <name evidence="6" type="ORF">GCM10011600_02850</name>
</gene>
<dbReference type="InterPro" id="IPR011075">
    <property type="entry name" value="TetR_C"/>
</dbReference>
<dbReference type="GO" id="GO:0000976">
    <property type="term" value="F:transcription cis-regulatory region binding"/>
    <property type="evidence" value="ECO:0007669"/>
    <property type="project" value="TreeGrafter"/>
</dbReference>
<dbReference type="PROSITE" id="PS01081">
    <property type="entry name" value="HTH_TETR_1"/>
    <property type="match status" value="1"/>
</dbReference>
<keyword evidence="2 4" id="KW-0238">DNA-binding</keyword>
<reference evidence="6" key="2">
    <citation type="submission" date="2020-09" db="EMBL/GenBank/DDBJ databases">
        <authorList>
            <person name="Sun Q."/>
            <person name="Zhou Y."/>
        </authorList>
    </citation>
    <scope>NUCLEOTIDE SEQUENCE</scope>
    <source>
        <strain evidence="6">CGMCC 1.16548</strain>
    </source>
</reference>
<keyword evidence="1" id="KW-0805">Transcription regulation</keyword>
<dbReference type="InterPro" id="IPR009057">
    <property type="entry name" value="Homeodomain-like_sf"/>
</dbReference>
<dbReference type="Gene3D" id="1.10.10.60">
    <property type="entry name" value="Homeodomain-like"/>
    <property type="match status" value="1"/>
</dbReference>
<feature type="DNA-binding region" description="H-T-H motif" evidence="4">
    <location>
        <begin position="37"/>
        <end position="56"/>
    </location>
</feature>
<protein>
    <submittedName>
        <fullName evidence="6">TetR family transcriptional regulator</fullName>
    </submittedName>
</protein>
<dbReference type="AlphaFoldDB" id="A0A8J3LY77"/>
<reference evidence="6" key="1">
    <citation type="journal article" date="2014" name="Int. J. Syst. Evol. Microbiol.">
        <title>Complete genome sequence of Corynebacterium casei LMG S-19264T (=DSM 44701T), isolated from a smear-ripened cheese.</title>
        <authorList>
            <consortium name="US DOE Joint Genome Institute (JGI-PGF)"/>
            <person name="Walter F."/>
            <person name="Albersmeier A."/>
            <person name="Kalinowski J."/>
            <person name="Ruckert C."/>
        </authorList>
    </citation>
    <scope>NUCLEOTIDE SEQUENCE</scope>
    <source>
        <strain evidence="6">CGMCC 1.16548</strain>
    </source>
</reference>
<dbReference type="PANTHER" id="PTHR30055">
    <property type="entry name" value="HTH-TYPE TRANSCRIPTIONAL REGULATOR RUTR"/>
    <property type="match status" value="1"/>
</dbReference>
<dbReference type="PROSITE" id="PS50977">
    <property type="entry name" value="HTH_TETR_2"/>
    <property type="match status" value="1"/>
</dbReference>
<dbReference type="InterPro" id="IPR036271">
    <property type="entry name" value="Tet_transcr_reg_TetR-rel_C_sf"/>
</dbReference>
<dbReference type="Gene3D" id="1.10.357.10">
    <property type="entry name" value="Tetracycline Repressor, domain 2"/>
    <property type="match status" value="1"/>
</dbReference>
<dbReference type="Pfam" id="PF00440">
    <property type="entry name" value="TetR_N"/>
    <property type="match status" value="1"/>
</dbReference>
<dbReference type="InterPro" id="IPR001647">
    <property type="entry name" value="HTH_TetR"/>
</dbReference>
<proteinExistence type="predicted"/>
<dbReference type="GO" id="GO:0003700">
    <property type="term" value="F:DNA-binding transcription factor activity"/>
    <property type="evidence" value="ECO:0007669"/>
    <property type="project" value="TreeGrafter"/>
</dbReference>